<protein>
    <recommendedName>
        <fullName evidence="4">DUF2518 family protein</fullName>
    </recommendedName>
</protein>
<keyword evidence="1" id="KW-0812">Transmembrane</keyword>
<dbReference type="AlphaFoldDB" id="G5JA63"/>
<feature type="transmembrane region" description="Helical" evidence="1">
    <location>
        <begin position="12"/>
        <end position="33"/>
    </location>
</feature>
<dbReference type="EMBL" id="AESD01000654">
    <property type="protein sequence ID" value="EHJ10924.1"/>
    <property type="molecule type" value="Genomic_DNA"/>
</dbReference>
<keyword evidence="1" id="KW-0472">Membrane</keyword>
<dbReference type="Pfam" id="PF10726">
    <property type="entry name" value="DUF2518"/>
    <property type="match status" value="1"/>
</dbReference>
<dbReference type="RefSeq" id="WP_007307171.1">
    <property type="nucleotide sequence ID" value="NZ_AESD01000654.1"/>
</dbReference>
<dbReference type="GeneID" id="88767769"/>
<evidence type="ECO:0000256" key="1">
    <source>
        <dbReference type="SAM" id="Phobius"/>
    </source>
</evidence>
<reference evidence="2 3" key="1">
    <citation type="journal article" date="2011" name="Front. Microbiol.">
        <title>Two Strains of Crocosphaera watsonii with Highly Conserved Genomes are Distinguished by Strain-Specific Features.</title>
        <authorList>
            <person name="Bench S.R."/>
            <person name="Ilikchyan I.N."/>
            <person name="Tripp H.J."/>
            <person name="Zehr J.P."/>
        </authorList>
    </citation>
    <scope>NUCLEOTIDE SEQUENCE [LARGE SCALE GENOMIC DNA]</scope>
    <source>
        <strain evidence="2 3">WH 0003</strain>
    </source>
</reference>
<organism evidence="2 3">
    <name type="scientific">Crocosphaera watsonii WH 0003</name>
    <dbReference type="NCBI Taxonomy" id="423471"/>
    <lineage>
        <taxon>Bacteria</taxon>
        <taxon>Bacillati</taxon>
        <taxon>Cyanobacteriota</taxon>
        <taxon>Cyanophyceae</taxon>
        <taxon>Oscillatoriophycideae</taxon>
        <taxon>Chroococcales</taxon>
        <taxon>Aphanothecaceae</taxon>
        <taxon>Crocosphaera</taxon>
    </lineage>
</organism>
<evidence type="ECO:0000313" key="2">
    <source>
        <dbReference type="EMBL" id="EHJ10924.1"/>
    </source>
</evidence>
<evidence type="ECO:0000313" key="3">
    <source>
        <dbReference type="Proteomes" id="UP000003477"/>
    </source>
</evidence>
<name>G5JA63_CROWT</name>
<evidence type="ECO:0008006" key="4">
    <source>
        <dbReference type="Google" id="ProtNLM"/>
    </source>
</evidence>
<dbReference type="InterPro" id="IPR019664">
    <property type="entry name" value="Uncharacterised_Ycf51"/>
</dbReference>
<dbReference type="PATRIC" id="fig|423471.3.peg.4050"/>
<feature type="transmembrane region" description="Helical" evidence="1">
    <location>
        <begin position="40"/>
        <end position="63"/>
    </location>
</feature>
<comment type="caution">
    <text evidence="2">The sequence shown here is derived from an EMBL/GenBank/DDBJ whole genome shotgun (WGS) entry which is preliminary data.</text>
</comment>
<proteinExistence type="predicted"/>
<dbReference type="Proteomes" id="UP000003477">
    <property type="component" value="Unassembled WGS sequence"/>
</dbReference>
<sequence length="178" mass="19854">MEALTSLGFSSYTQWSIIATVVLLLLTIVGFIFKWGIRFRLVGITSFMVVLTVGLFGLGLGLFERTEIPGAVRFSRVYDNGGNQVIIVVEPSIIETELEATLKQAANDYFSYGRTAGIDNKLTIRARTLVHPETGESLPLYIGQVKRSLSVKNDENMEIDIFQEELKQLSKYQKLAKG</sequence>
<gene>
    <name evidence="2" type="ORF">CWATWH0003_4325</name>
</gene>
<keyword evidence="1" id="KW-1133">Transmembrane helix</keyword>
<accession>G5JA63</accession>